<name>A0A2T0AJ08_RHOTO</name>
<dbReference type="EMBL" id="LCTV02000001">
    <property type="protein sequence ID" value="PRQ77993.1"/>
    <property type="molecule type" value="Genomic_DNA"/>
</dbReference>
<feature type="compositionally biased region" description="Basic and acidic residues" evidence="1">
    <location>
        <begin position="113"/>
        <end position="124"/>
    </location>
</feature>
<feature type="region of interest" description="Disordered" evidence="1">
    <location>
        <begin position="63"/>
        <end position="130"/>
    </location>
</feature>
<feature type="compositionally biased region" description="Basic and acidic residues" evidence="1">
    <location>
        <begin position="66"/>
        <end position="88"/>
    </location>
</feature>
<proteinExistence type="predicted"/>
<sequence>MVREARPRGEGLLAGWTSWITISSLLRHSCNQFCSAEYWNEIVMAYALGSTFATRFPDPLSSLGKLADHERRGTMHRKNEAREARQGEAEVAQKQSRESEARGGIHGRQCVGHKGERERMEGDARGSVCV</sequence>
<organism evidence="2 3">
    <name type="scientific">Rhodotorula toruloides</name>
    <name type="common">Yeast</name>
    <name type="synonym">Rhodosporidium toruloides</name>
    <dbReference type="NCBI Taxonomy" id="5286"/>
    <lineage>
        <taxon>Eukaryota</taxon>
        <taxon>Fungi</taxon>
        <taxon>Dikarya</taxon>
        <taxon>Basidiomycota</taxon>
        <taxon>Pucciniomycotina</taxon>
        <taxon>Microbotryomycetes</taxon>
        <taxon>Sporidiobolales</taxon>
        <taxon>Sporidiobolaceae</taxon>
        <taxon>Rhodotorula</taxon>
    </lineage>
</organism>
<comment type="caution">
    <text evidence="2">The sequence shown here is derived from an EMBL/GenBank/DDBJ whole genome shotgun (WGS) entry which is preliminary data.</text>
</comment>
<gene>
    <name evidence="2" type="ORF">AAT19DRAFT_9061</name>
</gene>
<dbReference type="Proteomes" id="UP000239560">
    <property type="component" value="Unassembled WGS sequence"/>
</dbReference>
<protein>
    <submittedName>
        <fullName evidence="2">Uncharacterized protein</fullName>
    </submittedName>
</protein>
<reference evidence="2 3" key="1">
    <citation type="journal article" date="2018" name="Elife">
        <title>Functional genomics of lipid metabolism in the oleaginous yeast Rhodosporidium toruloides.</title>
        <authorList>
            <person name="Coradetti S.T."/>
            <person name="Pinel D."/>
            <person name="Geiselman G."/>
            <person name="Ito M."/>
            <person name="Mondo S."/>
            <person name="Reilly M.C."/>
            <person name="Cheng Y.F."/>
            <person name="Bauer S."/>
            <person name="Grigoriev I."/>
            <person name="Gladden J.M."/>
            <person name="Simmons B.A."/>
            <person name="Brem R."/>
            <person name="Arkin A.P."/>
            <person name="Skerker J.M."/>
        </authorList>
    </citation>
    <scope>NUCLEOTIDE SEQUENCE [LARGE SCALE GENOMIC DNA]</scope>
    <source>
        <strain evidence="2 3">NBRC 0880</strain>
    </source>
</reference>
<dbReference type="AlphaFoldDB" id="A0A2T0AJ08"/>
<evidence type="ECO:0000256" key="1">
    <source>
        <dbReference type="SAM" id="MobiDB-lite"/>
    </source>
</evidence>
<evidence type="ECO:0000313" key="2">
    <source>
        <dbReference type="EMBL" id="PRQ77993.1"/>
    </source>
</evidence>
<evidence type="ECO:0000313" key="3">
    <source>
        <dbReference type="Proteomes" id="UP000239560"/>
    </source>
</evidence>
<accession>A0A2T0AJ08</accession>